<dbReference type="PRINTS" id="PR00412">
    <property type="entry name" value="EPOXHYDRLASE"/>
</dbReference>
<evidence type="ECO:0000313" key="6">
    <source>
        <dbReference type="EMBL" id="KIW28529.1"/>
    </source>
</evidence>
<dbReference type="STRING" id="569365.A0A0D2CY90"/>
<proteinExistence type="inferred from homology"/>
<keyword evidence="4" id="KW-0472">Membrane</keyword>
<dbReference type="Gene3D" id="1.20.58.340">
    <property type="entry name" value="Magnesium transport protein CorA, transmembrane region"/>
    <property type="match status" value="1"/>
</dbReference>
<dbReference type="GeneID" id="27347381"/>
<feature type="transmembrane region" description="Helical" evidence="4">
    <location>
        <begin position="750"/>
        <end position="770"/>
    </location>
</feature>
<evidence type="ECO:0000256" key="3">
    <source>
        <dbReference type="ARBA" id="ARBA00022801"/>
    </source>
</evidence>
<dbReference type="InterPro" id="IPR039204">
    <property type="entry name" value="MRS2-like"/>
</dbReference>
<dbReference type="Pfam" id="PF22099">
    <property type="entry name" value="MRS2-like"/>
    <property type="match status" value="1"/>
</dbReference>
<dbReference type="AlphaFoldDB" id="A0A0D2CY90"/>
<evidence type="ECO:0000313" key="7">
    <source>
        <dbReference type="Proteomes" id="UP000054466"/>
    </source>
</evidence>
<keyword evidence="7" id="KW-1185">Reference proteome</keyword>
<keyword evidence="3" id="KW-0378">Hydrolase</keyword>
<dbReference type="OrthoDB" id="7130006at2759"/>
<dbReference type="InterPro" id="IPR010497">
    <property type="entry name" value="Epoxide_hydro_N"/>
</dbReference>
<reference evidence="6 7" key="1">
    <citation type="submission" date="2015-01" db="EMBL/GenBank/DDBJ databases">
        <title>The Genome Sequence of Cladophialophora immunda CBS83496.</title>
        <authorList>
            <consortium name="The Broad Institute Genomics Platform"/>
            <person name="Cuomo C."/>
            <person name="de Hoog S."/>
            <person name="Gorbushina A."/>
            <person name="Stielow B."/>
            <person name="Teixiera M."/>
            <person name="Abouelleil A."/>
            <person name="Chapman S.B."/>
            <person name="Priest M."/>
            <person name="Young S.K."/>
            <person name="Wortman J."/>
            <person name="Nusbaum C."/>
            <person name="Birren B."/>
        </authorList>
    </citation>
    <scope>NUCLEOTIDE SEQUENCE [LARGE SCALE GENOMIC DNA]</scope>
    <source>
        <strain evidence="6 7">CBS 83496</strain>
    </source>
</reference>
<dbReference type="InterPro" id="IPR029058">
    <property type="entry name" value="AB_hydrolase_fold"/>
</dbReference>
<comment type="similarity">
    <text evidence="2">Belongs to the peptidase S33 family.</text>
</comment>
<dbReference type="PANTHER" id="PTHR21661:SF79">
    <property type="entry name" value="EPOXIDE HYDROLASE"/>
    <property type="match status" value="1"/>
</dbReference>
<dbReference type="InterPro" id="IPR000639">
    <property type="entry name" value="Epox_hydrolase-like"/>
</dbReference>
<dbReference type="CDD" id="cd12823">
    <property type="entry name" value="Mrs2_Mfm1p-like"/>
    <property type="match status" value="1"/>
</dbReference>
<protein>
    <recommendedName>
        <fullName evidence="5">Epoxide hydrolase N-terminal domain-containing protein</fullName>
    </recommendedName>
</protein>
<dbReference type="Proteomes" id="UP000054466">
    <property type="component" value="Unassembled WGS sequence"/>
</dbReference>
<dbReference type="Gene3D" id="2.40.128.330">
    <property type="match status" value="1"/>
</dbReference>
<evidence type="ECO:0000256" key="1">
    <source>
        <dbReference type="ARBA" id="ARBA00009765"/>
    </source>
</evidence>
<dbReference type="VEuPathDB" id="FungiDB:PV07_08187"/>
<feature type="domain" description="Epoxide hydrolase N-terminal" evidence="5">
    <location>
        <begin position="3"/>
        <end position="114"/>
    </location>
</feature>
<sequence>MVISPFRIDIPNGEVERLKRKLRDTRIPKAPIVPGANGDYGPPIEWFQRLSNKWRDDFDWPSVQEHLNRHCHFLADINDESFQLKVHFTHTKSARADAIPLIMVHGWPGSFHEFDRVVDAFANPKDPSDPAFHVVVPSLPGFCWSSPPPRRGWTMQDTARVFNKLMSQLGYAHYVVQAGDWGSFVAREMGAKFMECKAVHLNFCPVEVDDSVTDLTPREMKIKERYHDWLNNHLGYAVCMRTRPQTIGVALNDNPVGILAWVGEKYIEAAAPANVESSEPAWDQAILTTCSLYYFTDCIMSSTLPYFEGVKHADFGNFFLKQENYIEVPMGYTSFLYDTRPGTERSVKKTGRLVFYNECDDGGHFAALERPDVILADCRKFFGEWRSFLSTWALGCRQLQRPPRQHARIGLPLFARPALSTQRISSDTEIVDAALDAPESSLNTKNGRITCIYFDKSGRFNGEHKQLTKAEIGEQFDLRHRDLRDIDLKSEAVTRILVRPATILLQFFQLCMIIQADEALLIYNQPQTSSERDDEADDTSPQTDDREFYREFEQRMSGPTVETAGVPELPYELRAVEAALVAVLSGLRQDLIDARHKAEESAASLQLDSGLAAVGLNLVFDRTRRLSKIEQKARLVRDTIREVLDTDEDLAGMYLSDHLGGKPHATADHQEAEYMLEAYHKAADTLVESAQAAVDILRKKENTFRSSLAVQRNQIMFLEARIAIHTLGLAAGTMAAGLFGMNLLNYLEDAPYGFFWVAGACVVLSAIFSMQGMRSLRRIQTLKGIQRSRVGGRRF</sequence>
<evidence type="ECO:0000256" key="4">
    <source>
        <dbReference type="SAM" id="Phobius"/>
    </source>
</evidence>
<dbReference type="GO" id="GO:0004301">
    <property type="term" value="F:epoxide hydrolase activity"/>
    <property type="evidence" value="ECO:0007669"/>
    <property type="project" value="TreeGrafter"/>
</dbReference>
<evidence type="ECO:0000259" key="5">
    <source>
        <dbReference type="Pfam" id="PF06441"/>
    </source>
</evidence>
<keyword evidence="4" id="KW-0812">Transmembrane</keyword>
<dbReference type="RefSeq" id="XP_016248745.1">
    <property type="nucleotide sequence ID" value="XM_016395326.1"/>
</dbReference>
<dbReference type="HOGENOM" id="CLU_353358_0_0_1"/>
<organism evidence="6 7">
    <name type="scientific">Cladophialophora immunda</name>
    <dbReference type="NCBI Taxonomy" id="569365"/>
    <lineage>
        <taxon>Eukaryota</taxon>
        <taxon>Fungi</taxon>
        <taxon>Dikarya</taxon>
        <taxon>Ascomycota</taxon>
        <taxon>Pezizomycotina</taxon>
        <taxon>Eurotiomycetes</taxon>
        <taxon>Chaetothyriomycetidae</taxon>
        <taxon>Chaetothyriales</taxon>
        <taxon>Herpotrichiellaceae</taxon>
        <taxon>Cladophialophora</taxon>
    </lineage>
</organism>
<dbReference type="PANTHER" id="PTHR21661">
    <property type="entry name" value="EPOXIDE HYDROLASE 1-RELATED"/>
    <property type="match status" value="1"/>
</dbReference>
<dbReference type="EMBL" id="KN847043">
    <property type="protein sequence ID" value="KIW28529.1"/>
    <property type="molecule type" value="Genomic_DNA"/>
</dbReference>
<accession>A0A0D2CY90</accession>
<name>A0A0D2CY90_9EURO</name>
<dbReference type="Gene3D" id="3.40.50.1820">
    <property type="entry name" value="alpha/beta hydrolase"/>
    <property type="match status" value="1"/>
</dbReference>
<dbReference type="SUPFAM" id="SSF53474">
    <property type="entry name" value="alpha/beta-Hydrolases"/>
    <property type="match status" value="1"/>
</dbReference>
<dbReference type="Pfam" id="PF06441">
    <property type="entry name" value="EHN"/>
    <property type="match status" value="1"/>
</dbReference>
<feature type="transmembrane region" description="Helical" evidence="4">
    <location>
        <begin position="722"/>
        <end position="744"/>
    </location>
</feature>
<gene>
    <name evidence="6" type="ORF">PV07_08187</name>
</gene>
<keyword evidence="4" id="KW-1133">Transmembrane helix</keyword>
<dbReference type="GO" id="GO:0097176">
    <property type="term" value="P:epoxide metabolic process"/>
    <property type="evidence" value="ECO:0007669"/>
    <property type="project" value="TreeGrafter"/>
</dbReference>
<comment type="similarity">
    <text evidence="1">Belongs to the CorA metal ion transporter (MIT) (TC 1.A.35) family.</text>
</comment>
<evidence type="ECO:0000256" key="2">
    <source>
        <dbReference type="ARBA" id="ARBA00010088"/>
    </source>
</evidence>